<keyword evidence="6" id="KW-0385">Hypusine</keyword>
<dbReference type="InterPro" id="IPR008991">
    <property type="entry name" value="Translation_prot_SH3-like_sf"/>
</dbReference>
<dbReference type="NCBIfam" id="TIGR00037">
    <property type="entry name" value="eIF_5A"/>
    <property type="match status" value="1"/>
</dbReference>
<keyword evidence="3 7" id="KW-0853">WD repeat</keyword>
<dbReference type="EMBL" id="EQ973775">
    <property type="protein sequence ID" value="EEF50801.1"/>
    <property type="molecule type" value="Genomic_DNA"/>
</dbReference>
<comment type="similarity">
    <text evidence="1">Belongs to the eIF-5A family.</text>
</comment>
<dbReference type="Pfam" id="PF21485">
    <property type="entry name" value="IF5A-like_N"/>
    <property type="match status" value="1"/>
</dbReference>
<dbReference type="InterPro" id="IPR019775">
    <property type="entry name" value="WD40_repeat_CS"/>
</dbReference>
<sequence>MSFFLPFENPIGDAVSTVRFAPHSNNLLISSWDSSLRLYDVDSFLLRLEAPSQAALLHCCFHSETVAFSAGSDGCLRRYDLHLGSNDTIGSHSDIATSVEYSDQTSLVISAGFDKNIMFWDLRLAKSPAYLRNLGAEVASMSLSGFDLMLAVGKSVNVYDLRNMGKPVHFKENHTDVQIKCISSFPYRRGYAVGSVDGRVALEFLDPSNSNEGYTFRCHPKSRDGRTHLVSINDIVFNPLVCGTFVTGDNDGYIITWHNESKRRLCEFSRYPNSVASLSFNHLGELLAIASSYTYQEANEMYGKCPPKYLYRRWMTGRSFSAGDSSKDMTTVVICSVEKFSVAVAASAAAMSDEEHHFESKADAGASKTYPQQAGTIRKNGYIVIKNRPCKVVEVSTSKTGKHGHAKCHFVGIDIFNAKKLEDIVPSSHNCDVPHVTRTDYQLIDISEDGFVSLLTENGNTKDDLRLPTDENLLSQIKDGFAEGKDLVVTVMSSMGEEQICALKDIGPK</sequence>
<dbReference type="Pfam" id="PF00400">
    <property type="entry name" value="WD40"/>
    <property type="match status" value="2"/>
</dbReference>
<dbReference type="GO" id="GO:0043022">
    <property type="term" value="F:ribosome binding"/>
    <property type="evidence" value="ECO:0007669"/>
    <property type="project" value="InterPro"/>
</dbReference>
<dbReference type="PROSITE" id="PS50294">
    <property type="entry name" value="WD_REPEATS_REGION"/>
    <property type="match status" value="1"/>
</dbReference>
<evidence type="ECO:0000256" key="5">
    <source>
        <dbReference type="ARBA" id="ARBA00022917"/>
    </source>
</evidence>
<dbReference type="PANTHER" id="PTHR10971">
    <property type="entry name" value="MRNA EXPORT FACTOR AND BUB3"/>
    <property type="match status" value="1"/>
</dbReference>
<evidence type="ECO:0000256" key="4">
    <source>
        <dbReference type="ARBA" id="ARBA00022737"/>
    </source>
</evidence>
<evidence type="ECO:0000259" key="8">
    <source>
        <dbReference type="SMART" id="SM01376"/>
    </source>
</evidence>
<keyword evidence="5" id="KW-0648">Protein biosynthesis</keyword>
<dbReference type="InterPro" id="IPR048670">
    <property type="entry name" value="IF5A-like_N"/>
</dbReference>
<dbReference type="SUPFAM" id="SSF50978">
    <property type="entry name" value="WD40 repeat-like"/>
    <property type="match status" value="1"/>
</dbReference>
<dbReference type="GO" id="GO:0009524">
    <property type="term" value="C:phragmoplast"/>
    <property type="evidence" value="ECO:0000318"/>
    <property type="project" value="GO_Central"/>
</dbReference>
<dbReference type="InterPro" id="IPR014722">
    <property type="entry name" value="Rib_uL2_dom2"/>
</dbReference>
<dbReference type="InterPro" id="IPR036322">
    <property type="entry name" value="WD40_repeat_dom_sf"/>
</dbReference>
<dbReference type="GO" id="GO:0000776">
    <property type="term" value="C:kinetochore"/>
    <property type="evidence" value="ECO:0000318"/>
    <property type="project" value="GO_Central"/>
</dbReference>
<dbReference type="InterPro" id="IPR001680">
    <property type="entry name" value="WD40_rpt"/>
</dbReference>
<dbReference type="FunCoup" id="B9RCY4">
    <property type="interactions" value="66"/>
</dbReference>
<evidence type="ECO:0000256" key="3">
    <source>
        <dbReference type="ARBA" id="ARBA00022574"/>
    </source>
</evidence>
<dbReference type="SMART" id="SM01376">
    <property type="entry name" value="eIF-5a"/>
    <property type="match status" value="1"/>
</dbReference>
<evidence type="ECO:0000256" key="2">
    <source>
        <dbReference type="ARBA" id="ARBA00022540"/>
    </source>
</evidence>
<dbReference type="PROSITE" id="PS00678">
    <property type="entry name" value="WD_REPEATS_1"/>
    <property type="match status" value="1"/>
</dbReference>
<keyword evidence="4" id="KW-0677">Repeat</keyword>
<dbReference type="FunFam" id="2.30.30.30:FF:000012">
    <property type="entry name" value="Eukaryotic translation initiation factor 5A"/>
    <property type="match status" value="1"/>
</dbReference>
<reference evidence="10" key="1">
    <citation type="journal article" date="2010" name="Nat. Biotechnol.">
        <title>Draft genome sequence of the oilseed species Ricinus communis.</title>
        <authorList>
            <person name="Chan A.P."/>
            <person name="Crabtree J."/>
            <person name="Zhao Q."/>
            <person name="Lorenzi H."/>
            <person name="Orvis J."/>
            <person name="Puiu D."/>
            <person name="Melake-Berhan A."/>
            <person name="Jones K.M."/>
            <person name="Redman J."/>
            <person name="Chen G."/>
            <person name="Cahoon E.B."/>
            <person name="Gedil M."/>
            <person name="Stanke M."/>
            <person name="Haas B.J."/>
            <person name="Wortman J.R."/>
            <person name="Fraser-Liggett C.M."/>
            <person name="Ravel J."/>
            <person name="Rabinowicz P.D."/>
        </authorList>
    </citation>
    <scope>NUCLEOTIDE SEQUENCE [LARGE SCALE GENOMIC DNA]</scope>
    <source>
        <strain evidence="10">cv. Hale</strain>
    </source>
</reference>
<dbReference type="GO" id="GO:0005654">
    <property type="term" value="C:nucleoplasm"/>
    <property type="evidence" value="ECO:0000318"/>
    <property type="project" value="GO_Central"/>
</dbReference>
<keyword evidence="2 9" id="KW-0396">Initiation factor</keyword>
<dbReference type="InParanoid" id="B9RCY4"/>
<dbReference type="CDD" id="cd04468">
    <property type="entry name" value="S1_eIF5A"/>
    <property type="match status" value="1"/>
</dbReference>
<feature type="domain" description="Translation initiation factor 5A C-terminal" evidence="8">
    <location>
        <begin position="435"/>
        <end position="504"/>
    </location>
</feature>
<dbReference type="InterPro" id="IPR001884">
    <property type="entry name" value="IF5A-like"/>
</dbReference>
<dbReference type="AlphaFoldDB" id="B9RCY4"/>
<dbReference type="STRING" id="3988.B9RCY4"/>
<dbReference type="PROSITE" id="PS00302">
    <property type="entry name" value="IF5A_HYPUSINE"/>
    <property type="match status" value="1"/>
</dbReference>
<dbReference type="GO" id="GO:0007094">
    <property type="term" value="P:mitotic spindle assembly checkpoint signaling"/>
    <property type="evidence" value="ECO:0000318"/>
    <property type="project" value="GO_Central"/>
</dbReference>
<dbReference type="Gene3D" id="2.130.10.10">
    <property type="entry name" value="YVTN repeat-like/Quinoprotein amine dehydrogenase"/>
    <property type="match status" value="1"/>
</dbReference>
<evidence type="ECO:0000256" key="1">
    <source>
        <dbReference type="ARBA" id="ARBA00006016"/>
    </source>
</evidence>
<proteinExistence type="inferred from homology"/>
<evidence type="ECO:0000256" key="7">
    <source>
        <dbReference type="PROSITE-ProRule" id="PRU00221"/>
    </source>
</evidence>
<dbReference type="GO" id="GO:0043130">
    <property type="term" value="F:ubiquitin binding"/>
    <property type="evidence" value="ECO:0000318"/>
    <property type="project" value="GO_Central"/>
</dbReference>
<dbReference type="InterPro" id="IPR020189">
    <property type="entry name" value="IF5A_C"/>
</dbReference>
<dbReference type="eggNOG" id="KOG3271">
    <property type="taxonomic scope" value="Eukaryota"/>
</dbReference>
<dbReference type="Gene3D" id="2.30.30.30">
    <property type="match status" value="1"/>
</dbReference>
<dbReference type="Gene3D" id="2.40.50.140">
    <property type="entry name" value="Nucleic acid-binding proteins"/>
    <property type="match status" value="1"/>
</dbReference>
<feature type="repeat" description="WD" evidence="7">
    <location>
        <begin position="89"/>
        <end position="123"/>
    </location>
</feature>
<organism evidence="9 10">
    <name type="scientific">Ricinus communis</name>
    <name type="common">Castor bean</name>
    <dbReference type="NCBI Taxonomy" id="3988"/>
    <lineage>
        <taxon>Eukaryota</taxon>
        <taxon>Viridiplantae</taxon>
        <taxon>Streptophyta</taxon>
        <taxon>Embryophyta</taxon>
        <taxon>Tracheophyta</taxon>
        <taxon>Spermatophyta</taxon>
        <taxon>Magnoliopsida</taxon>
        <taxon>eudicotyledons</taxon>
        <taxon>Gunneridae</taxon>
        <taxon>Pentapetalae</taxon>
        <taxon>rosids</taxon>
        <taxon>fabids</taxon>
        <taxon>Malpighiales</taxon>
        <taxon>Euphorbiaceae</taxon>
        <taxon>Acalyphoideae</taxon>
        <taxon>Acalypheae</taxon>
        <taxon>Ricinus</taxon>
    </lineage>
</organism>
<dbReference type="GO" id="GO:0003746">
    <property type="term" value="F:translation elongation factor activity"/>
    <property type="evidence" value="ECO:0007669"/>
    <property type="project" value="InterPro"/>
</dbReference>
<evidence type="ECO:0000313" key="10">
    <source>
        <dbReference type="Proteomes" id="UP000008311"/>
    </source>
</evidence>
<dbReference type="FunFam" id="2.40.50.140:FF:000034">
    <property type="entry name" value="Eukaryotic translation initiation factor 5A"/>
    <property type="match status" value="1"/>
</dbReference>
<name>B9RCY4_RICCO</name>
<accession>B9RCY4</accession>
<protein>
    <submittedName>
        <fullName evidence="9">Initiation factor 5a, putative</fullName>
    </submittedName>
</protein>
<dbReference type="InterPro" id="IPR019769">
    <property type="entry name" value="Trans_elong_IF5A_hypusine_site"/>
</dbReference>
<dbReference type="SMART" id="SM00320">
    <property type="entry name" value="WD40"/>
    <property type="match status" value="5"/>
</dbReference>
<dbReference type="GO" id="GO:0045901">
    <property type="term" value="P:positive regulation of translational elongation"/>
    <property type="evidence" value="ECO:0007669"/>
    <property type="project" value="InterPro"/>
</dbReference>
<dbReference type="InterPro" id="IPR012340">
    <property type="entry name" value="NA-bd_OB-fold"/>
</dbReference>
<dbReference type="GO" id="GO:1990298">
    <property type="term" value="C:bub1-bub3 complex"/>
    <property type="evidence" value="ECO:0000318"/>
    <property type="project" value="GO_Central"/>
</dbReference>
<dbReference type="GO" id="GO:0003723">
    <property type="term" value="F:RNA binding"/>
    <property type="evidence" value="ECO:0007669"/>
    <property type="project" value="InterPro"/>
</dbReference>
<keyword evidence="10" id="KW-1185">Reference proteome</keyword>
<dbReference type="GO" id="GO:0003743">
    <property type="term" value="F:translation initiation factor activity"/>
    <property type="evidence" value="ECO:0007669"/>
    <property type="project" value="UniProtKB-KW"/>
</dbReference>
<dbReference type="SUPFAM" id="SSF50249">
    <property type="entry name" value="Nucleic acid-binding proteins"/>
    <property type="match status" value="1"/>
</dbReference>
<dbReference type="PROSITE" id="PS50082">
    <property type="entry name" value="WD_REPEATS_2"/>
    <property type="match status" value="1"/>
</dbReference>
<dbReference type="Proteomes" id="UP000008311">
    <property type="component" value="Unassembled WGS sequence"/>
</dbReference>
<evidence type="ECO:0000313" key="9">
    <source>
        <dbReference type="EMBL" id="EEF50801.1"/>
    </source>
</evidence>
<dbReference type="eggNOG" id="KOG1036">
    <property type="taxonomic scope" value="Eukaryota"/>
</dbReference>
<dbReference type="GO" id="GO:0045905">
    <property type="term" value="P:positive regulation of translational termination"/>
    <property type="evidence" value="ECO:0007669"/>
    <property type="project" value="InterPro"/>
</dbReference>
<dbReference type="Pfam" id="PF01287">
    <property type="entry name" value="eIF-5a"/>
    <property type="match status" value="1"/>
</dbReference>
<gene>
    <name evidence="9" type="ORF">RCOM_1622080</name>
</gene>
<dbReference type="InterPro" id="IPR015943">
    <property type="entry name" value="WD40/YVTN_repeat-like_dom_sf"/>
</dbReference>
<evidence type="ECO:0000256" key="6">
    <source>
        <dbReference type="ARBA" id="ARBA00023071"/>
    </source>
</evidence>
<dbReference type="SUPFAM" id="SSF50104">
    <property type="entry name" value="Translation proteins SH3-like domain"/>
    <property type="match status" value="1"/>
</dbReference>